<reference evidence="2 3" key="1">
    <citation type="submission" date="2024-11" db="EMBL/GenBank/DDBJ databases">
        <title>Chromosome-level genome assembly of Eucalyptus globulus Labill. provides insights into its genome evolution.</title>
        <authorList>
            <person name="Li X."/>
        </authorList>
    </citation>
    <scope>NUCLEOTIDE SEQUENCE [LARGE SCALE GENOMIC DNA]</scope>
    <source>
        <strain evidence="2">CL2024</strain>
        <tissue evidence="2">Fresh tender leaves</tissue>
    </source>
</reference>
<keyword evidence="3" id="KW-1185">Reference proteome</keyword>
<dbReference type="PANTHER" id="PTHR44259">
    <property type="entry name" value="OS07G0183000 PROTEIN-RELATED"/>
    <property type="match status" value="1"/>
</dbReference>
<organism evidence="2 3">
    <name type="scientific">Eucalyptus globulus</name>
    <name type="common">Tasmanian blue gum</name>
    <dbReference type="NCBI Taxonomy" id="34317"/>
    <lineage>
        <taxon>Eukaryota</taxon>
        <taxon>Viridiplantae</taxon>
        <taxon>Streptophyta</taxon>
        <taxon>Embryophyta</taxon>
        <taxon>Tracheophyta</taxon>
        <taxon>Spermatophyta</taxon>
        <taxon>Magnoliopsida</taxon>
        <taxon>eudicotyledons</taxon>
        <taxon>Gunneridae</taxon>
        <taxon>Pentapetalae</taxon>
        <taxon>rosids</taxon>
        <taxon>malvids</taxon>
        <taxon>Myrtales</taxon>
        <taxon>Myrtaceae</taxon>
        <taxon>Myrtoideae</taxon>
        <taxon>Eucalypteae</taxon>
        <taxon>Eucalyptus</taxon>
    </lineage>
</organism>
<gene>
    <name evidence="2" type="ORF">ACJRO7_020934</name>
</gene>
<dbReference type="Pfam" id="PF03478">
    <property type="entry name" value="Beta-prop_KIB1-4"/>
    <property type="match status" value="1"/>
</dbReference>
<feature type="domain" description="KIB1-4 beta-propeller" evidence="1">
    <location>
        <begin position="40"/>
        <end position="281"/>
    </location>
</feature>
<protein>
    <recommendedName>
        <fullName evidence="1">KIB1-4 beta-propeller domain-containing protein</fullName>
    </recommendedName>
</protein>
<evidence type="ECO:0000313" key="3">
    <source>
        <dbReference type="Proteomes" id="UP001634007"/>
    </source>
</evidence>
<dbReference type="PANTHER" id="PTHR44259:SF65">
    <property type="entry name" value="F-BOX DOMAIN-CONTAINING PROTEIN"/>
    <property type="match status" value="1"/>
</dbReference>
<dbReference type="InterPro" id="IPR005174">
    <property type="entry name" value="KIB1-4_b-propeller"/>
</dbReference>
<sequence>MKFLTLLMFLYHETSFKNLYILFLAVRQVCTSWRTAAVKETYNAKSKAPWLVIYTLSTPGRILLSKRYSEYRIVNPFSSVSIELPALKELHPELRLIYVIALSSSPSLSRSYSVMIFYGPSPGLAFLRSREDAWTAANRARSRRRCTVLELTYYNGLFVALDEQSQIMTFNERKCPMESRLFLGTNRYVDGDPYLVECSGSLLVAWKIWRKKYDGPVKEIRVFKVDSEKGTKEEVESLNVSLFLNGGSSFSVEFNAKSCLPGIKPNRVYCHDGKEDKIKSYSVEDRKFETYVDATSSCLFDATSNCPSDATRRRVFDTDWFQPDF</sequence>
<dbReference type="AlphaFoldDB" id="A0ABD3KR01"/>
<dbReference type="InterPro" id="IPR050942">
    <property type="entry name" value="F-box_BR-signaling"/>
</dbReference>
<proteinExistence type="predicted"/>
<name>A0ABD3KR01_EUCGL</name>
<comment type="caution">
    <text evidence="2">The sequence shown here is derived from an EMBL/GenBank/DDBJ whole genome shotgun (WGS) entry which is preliminary data.</text>
</comment>
<evidence type="ECO:0000313" key="2">
    <source>
        <dbReference type="EMBL" id="KAL3739601.1"/>
    </source>
</evidence>
<dbReference type="Proteomes" id="UP001634007">
    <property type="component" value="Unassembled WGS sequence"/>
</dbReference>
<evidence type="ECO:0000259" key="1">
    <source>
        <dbReference type="Pfam" id="PF03478"/>
    </source>
</evidence>
<accession>A0ABD3KR01</accession>
<dbReference type="EMBL" id="JBJKBG010000005">
    <property type="protein sequence ID" value="KAL3739601.1"/>
    <property type="molecule type" value="Genomic_DNA"/>
</dbReference>